<protein>
    <submittedName>
        <fullName evidence="1">Uncharacterized protein</fullName>
    </submittedName>
</protein>
<evidence type="ECO:0000313" key="1">
    <source>
        <dbReference type="EMBL" id="CAG7710813.1"/>
    </source>
</evidence>
<organism evidence="1 2">
    <name type="scientific">Allacma fusca</name>
    <dbReference type="NCBI Taxonomy" id="39272"/>
    <lineage>
        <taxon>Eukaryota</taxon>
        <taxon>Metazoa</taxon>
        <taxon>Ecdysozoa</taxon>
        <taxon>Arthropoda</taxon>
        <taxon>Hexapoda</taxon>
        <taxon>Collembola</taxon>
        <taxon>Symphypleona</taxon>
        <taxon>Sminthuridae</taxon>
        <taxon>Allacma</taxon>
    </lineage>
</organism>
<reference evidence="1" key="1">
    <citation type="submission" date="2021-06" db="EMBL/GenBank/DDBJ databases">
        <authorList>
            <person name="Hodson N. C."/>
            <person name="Mongue J. A."/>
            <person name="Jaron S. K."/>
        </authorList>
    </citation>
    <scope>NUCLEOTIDE SEQUENCE</scope>
</reference>
<name>A0A8J2NRA3_9HEXA</name>
<feature type="non-terminal residue" evidence="1">
    <location>
        <position position="1"/>
    </location>
</feature>
<dbReference type="EMBL" id="CAJVCH010032019">
    <property type="protein sequence ID" value="CAG7710813.1"/>
    <property type="molecule type" value="Genomic_DNA"/>
</dbReference>
<sequence>MPKKKAEHLEKYFNHFRKSFRINYSTLDPGKSNNDSIFSLARIFLPTEDKKR</sequence>
<keyword evidence="2" id="KW-1185">Reference proteome</keyword>
<dbReference type="AlphaFoldDB" id="A0A8J2NRA3"/>
<dbReference type="Proteomes" id="UP000708208">
    <property type="component" value="Unassembled WGS sequence"/>
</dbReference>
<comment type="caution">
    <text evidence="1">The sequence shown here is derived from an EMBL/GenBank/DDBJ whole genome shotgun (WGS) entry which is preliminary data.</text>
</comment>
<evidence type="ECO:0000313" key="2">
    <source>
        <dbReference type="Proteomes" id="UP000708208"/>
    </source>
</evidence>
<gene>
    <name evidence="1" type="ORF">AFUS01_LOCUS5058</name>
</gene>
<proteinExistence type="predicted"/>
<accession>A0A8J2NRA3</accession>